<feature type="compositionally biased region" description="Basic and acidic residues" evidence="1">
    <location>
        <begin position="165"/>
        <end position="182"/>
    </location>
</feature>
<dbReference type="PROSITE" id="PS00028">
    <property type="entry name" value="ZINC_FINGER_C2H2_1"/>
    <property type="match status" value="1"/>
</dbReference>
<evidence type="ECO:0000313" key="3">
    <source>
        <dbReference type="EMBL" id="KAL0965038.1"/>
    </source>
</evidence>
<feature type="region of interest" description="Disordered" evidence="1">
    <location>
        <begin position="500"/>
        <end position="623"/>
    </location>
</feature>
<dbReference type="InterPro" id="IPR036322">
    <property type="entry name" value="WD40_repeat_dom_sf"/>
</dbReference>
<dbReference type="SMART" id="SM00355">
    <property type="entry name" value="ZnF_C2H2"/>
    <property type="match status" value="4"/>
</dbReference>
<feature type="compositionally biased region" description="Polar residues" evidence="1">
    <location>
        <begin position="183"/>
        <end position="198"/>
    </location>
</feature>
<evidence type="ECO:0000256" key="1">
    <source>
        <dbReference type="SAM" id="MobiDB-lite"/>
    </source>
</evidence>
<feature type="region of interest" description="Disordered" evidence="1">
    <location>
        <begin position="951"/>
        <end position="971"/>
    </location>
</feature>
<dbReference type="Gene3D" id="3.30.160.60">
    <property type="entry name" value="Classic Zinc Finger"/>
    <property type="match status" value="1"/>
</dbReference>
<feature type="domain" description="C2H2-type" evidence="2">
    <location>
        <begin position="1271"/>
        <end position="1294"/>
    </location>
</feature>
<reference evidence="3 4" key="1">
    <citation type="submission" date="2024-06" db="EMBL/GenBank/DDBJ databases">
        <authorList>
            <person name="Pan Q."/>
            <person name="Wen M."/>
            <person name="Jouanno E."/>
            <person name="Zahm M."/>
            <person name="Klopp C."/>
            <person name="Cabau C."/>
            <person name="Louis A."/>
            <person name="Berthelot C."/>
            <person name="Parey E."/>
            <person name="Roest Crollius H."/>
            <person name="Montfort J."/>
            <person name="Robinson-Rechavi M."/>
            <person name="Bouchez O."/>
            <person name="Lampietro C."/>
            <person name="Lopez Roques C."/>
            <person name="Donnadieu C."/>
            <person name="Postlethwait J."/>
            <person name="Bobe J."/>
            <person name="Verreycken H."/>
            <person name="Guiguen Y."/>
        </authorList>
    </citation>
    <scope>NUCLEOTIDE SEQUENCE [LARGE SCALE GENOMIC DNA]</scope>
    <source>
        <strain evidence="3">Up_M1</strain>
        <tissue evidence="3">Testis</tissue>
    </source>
</reference>
<proteinExistence type="predicted"/>
<dbReference type="InterPro" id="IPR042622">
    <property type="entry name" value="Znf106"/>
</dbReference>
<organism evidence="3 4">
    <name type="scientific">Umbra pygmaea</name>
    <name type="common">Eastern mudminnow</name>
    <dbReference type="NCBI Taxonomy" id="75934"/>
    <lineage>
        <taxon>Eukaryota</taxon>
        <taxon>Metazoa</taxon>
        <taxon>Chordata</taxon>
        <taxon>Craniata</taxon>
        <taxon>Vertebrata</taxon>
        <taxon>Euteleostomi</taxon>
        <taxon>Actinopterygii</taxon>
        <taxon>Neopterygii</taxon>
        <taxon>Teleostei</taxon>
        <taxon>Protacanthopterygii</taxon>
        <taxon>Esociformes</taxon>
        <taxon>Umbridae</taxon>
        <taxon>Umbra</taxon>
    </lineage>
</organism>
<dbReference type="InterPro" id="IPR015943">
    <property type="entry name" value="WD40/YVTN_repeat-like_dom_sf"/>
</dbReference>
<feature type="compositionally biased region" description="Basic and acidic residues" evidence="1">
    <location>
        <begin position="573"/>
        <end position="593"/>
    </location>
</feature>
<dbReference type="Proteomes" id="UP001557470">
    <property type="component" value="Unassembled WGS sequence"/>
</dbReference>
<evidence type="ECO:0000313" key="4">
    <source>
        <dbReference type="Proteomes" id="UP001557470"/>
    </source>
</evidence>
<sequence>MNQEMTENKESATSDFEKICYCILCRETYLKKDVNSHMLSILHHGALENIKGKDLVHWCSLCKVSSKGLSEYAKHIAKQSHKDRLRNPSPRSKPLCLEHELGAQFMSVVLKRNKELNRIFKKKRNKNRKKSKKMEAQLNPKKQKAQKMSKPEGDKASKQAKVKGLKQDKLKTQKQQSEKQAKDQPQQGTQAQPSTGQLVRNKENQLVRKSEILAPSQSATPPCQKGAFSAPRPTPFCTQNFDLTTDDLPPNGAIHFEQMQSIPGSVHAPVSTSEPSSQVGSETGRIRSVDVTVMLRHIRRALREKKLRKHRHLNRTPAQTQGGNNMGSEKGIPTQTQNTKCEKSASFISTSSSPLGSSTKGVASAQPLHSLPKAKESRNSQVTEEAVPRLGTLVPLGSIKMDATQHTGKLCTPELNLATARRTQKGEVGDGAGLKPKLQKLLSSTGSQKNVNLNKICQQADCKKLEKVKGMSSLGIKLGNPTSETKSLVMDEDQDCPLTDGFQWESIFPDNKTNSTVPSQPLPRATPSHDISSEPLAGAARRGPEISKEPTAGAPEIQSRDSKSLQTPQPVCVKKELGREQYGDASVDNEHSESKKRKKKKQKTDSELCQDGKKQKVTSNSENCHPSVDNVHVDQLLAVSLREEELCGSIETLDASLIQARNALQAAYSEVQRLLLIKQQVTTEITNLRARRIEILQGMQGAGAAVPTTSTQQTLLPPPIPAAPSSPFVSLTPIHLSTLPVLNPAPFPPVVLPVKKEPVSNPAPSISPVFSRQPTNPASATVNLPERAPPAGVPTEHRESTNQLKGKLGEGPNKTQSKEGAIRAMSAADDQSSTASSTSDSEESEDEAISRGQGDPSTGQEKDQRNGNDDEDSDCYVNTASVESHTRTKMAVVAIDDSDVEDEPEAPAQQSSGPLEVQHKQVNMESSTQTTRLMEDSKDKLELQNSNHVKINLPPDTMKFQSASSQPAPLPEEEELWVGSFKGHSGPVHDLQIYSNMLFTCSGDNTARAYCLVTRRCMKVFTGHMNKVNCLLVSAVPKMPARLITGSSDQTIRCYSIKRKNCLEQISLPDRVLCLHIHIRWNILYAGLANGSVVSFELKTLRQLNVFECHGPRGVSCLGTSREGARRLLLVGSYDSTISVRDAKSGLLLRSLEGHTKTVLCMKVVNNLVFSGSSDTSVHAHNIHTGQLVSIYKGHGHAVTSLAVLGKVMVTACLDKLVRVYELQSHDRLQVYGGHNEMVLCMAIHKSMIYTGCYDGTLNAVKLNLMQNYRCWWQRCSLIFGVKEHLLRHLLSDHGNPDGPKFTCRWKGCDTFFKPQGKSHELHCHMQSHIETDSDLES</sequence>
<feature type="compositionally biased region" description="Basic and acidic residues" evidence="1">
    <location>
        <begin position="603"/>
        <end position="614"/>
    </location>
</feature>
<dbReference type="PANTHER" id="PTHR14435">
    <property type="entry name" value="ZINC FINGER PROTEIN 106"/>
    <property type="match status" value="1"/>
</dbReference>
<dbReference type="InterPro" id="IPR001680">
    <property type="entry name" value="WD40_rpt"/>
</dbReference>
<dbReference type="CDD" id="cd00200">
    <property type="entry name" value="WD40"/>
    <property type="match status" value="1"/>
</dbReference>
<dbReference type="Gene3D" id="2.130.10.10">
    <property type="entry name" value="YVTN repeat-like/Quinoprotein amine dehydrogenase"/>
    <property type="match status" value="2"/>
</dbReference>
<feature type="compositionally biased region" description="Basic residues" evidence="1">
    <location>
        <begin position="119"/>
        <end position="132"/>
    </location>
</feature>
<dbReference type="SUPFAM" id="SSF50978">
    <property type="entry name" value="WD40 repeat-like"/>
    <property type="match status" value="1"/>
</dbReference>
<comment type="caution">
    <text evidence="3">The sequence shown here is derived from an EMBL/GenBank/DDBJ whole genome shotgun (WGS) entry which is preliminary data.</text>
</comment>
<dbReference type="SMART" id="SM00320">
    <property type="entry name" value="WD40"/>
    <property type="match status" value="6"/>
</dbReference>
<gene>
    <name evidence="3" type="ORF">UPYG_G00275980</name>
</gene>
<name>A0ABD0WQZ3_UMBPY</name>
<protein>
    <recommendedName>
        <fullName evidence="2">C2H2-type domain-containing protein</fullName>
    </recommendedName>
</protein>
<feature type="compositionally biased region" description="Polar residues" evidence="1">
    <location>
        <begin position="920"/>
        <end position="932"/>
    </location>
</feature>
<feature type="region of interest" description="Disordered" evidence="1">
    <location>
        <begin position="758"/>
        <end position="875"/>
    </location>
</feature>
<accession>A0ABD0WQZ3</accession>
<feature type="region of interest" description="Disordered" evidence="1">
    <location>
        <begin position="316"/>
        <end position="384"/>
    </location>
</feature>
<dbReference type="PANTHER" id="PTHR14435:SF2">
    <property type="entry name" value="ZINC FINGER PROTEIN 106"/>
    <property type="match status" value="1"/>
</dbReference>
<keyword evidence="4" id="KW-1185">Reference proteome</keyword>
<feature type="region of interest" description="Disordered" evidence="1">
    <location>
        <begin position="117"/>
        <end position="200"/>
    </location>
</feature>
<feature type="compositionally biased region" description="Low complexity" evidence="1">
    <location>
        <begin position="346"/>
        <end position="358"/>
    </location>
</feature>
<dbReference type="Pfam" id="PF00400">
    <property type="entry name" value="WD40"/>
    <property type="match status" value="4"/>
</dbReference>
<feature type="compositionally biased region" description="Polar residues" evidence="1">
    <location>
        <begin position="316"/>
        <end position="339"/>
    </location>
</feature>
<evidence type="ECO:0000259" key="2">
    <source>
        <dbReference type="PROSITE" id="PS00028"/>
    </source>
</evidence>
<feature type="compositionally biased region" description="Polar residues" evidence="1">
    <location>
        <begin position="762"/>
        <end position="782"/>
    </location>
</feature>
<feature type="compositionally biased region" description="Low complexity" evidence="1">
    <location>
        <begin position="826"/>
        <end position="839"/>
    </location>
</feature>
<dbReference type="EMBL" id="JAGEUA010000009">
    <property type="protein sequence ID" value="KAL0965038.1"/>
    <property type="molecule type" value="Genomic_DNA"/>
</dbReference>
<dbReference type="InterPro" id="IPR013087">
    <property type="entry name" value="Znf_C2H2_type"/>
</dbReference>
<dbReference type="FunFam" id="2.130.10.10:FF:000114">
    <property type="entry name" value="zinc finger protein 106 isoform X1"/>
    <property type="match status" value="1"/>
</dbReference>
<feature type="region of interest" description="Disordered" evidence="1">
    <location>
        <begin position="899"/>
        <end position="933"/>
    </location>
</feature>